<dbReference type="OrthoDB" id="8779566at2"/>
<dbReference type="EMBL" id="BMWW01000007">
    <property type="protein sequence ID" value="GGZ00405.1"/>
    <property type="molecule type" value="Genomic_DNA"/>
</dbReference>
<keyword evidence="1" id="KW-0812">Transmembrane</keyword>
<evidence type="ECO:0000313" key="3">
    <source>
        <dbReference type="EMBL" id="QBQ35275.1"/>
    </source>
</evidence>
<evidence type="ECO:0000313" key="2">
    <source>
        <dbReference type="EMBL" id="GGZ00405.1"/>
    </source>
</evidence>
<gene>
    <name evidence="3" type="ORF">E1742_03135</name>
    <name evidence="2" type="ORF">GCM10007388_37380</name>
</gene>
<feature type="transmembrane region" description="Helical" evidence="1">
    <location>
        <begin position="84"/>
        <end position="108"/>
    </location>
</feature>
<keyword evidence="1" id="KW-1133">Transmembrane helix</keyword>
<reference evidence="2" key="3">
    <citation type="submission" date="2022-12" db="EMBL/GenBank/DDBJ databases">
        <authorList>
            <person name="Sun Q."/>
            <person name="Kim S."/>
        </authorList>
    </citation>
    <scope>NUCLEOTIDE SEQUENCE</scope>
    <source>
        <strain evidence="2">KCTC 12344</strain>
    </source>
</reference>
<sequence>MTENVLDVAAEEGRVGNAVETATASSIRADIWLRIGMVVVVCGIFIWLNWRVIEFVQEALRLDIARMNATPPLPPEHRLVTSQVVMALIGATVVQTGIGFIAITSYLFPRRGG</sequence>
<reference evidence="2" key="1">
    <citation type="journal article" date="2014" name="Int. J. Syst. Evol. Microbiol.">
        <title>Complete genome sequence of Corynebacterium casei LMG S-19264T (=DSM 44701T), isolated from a smear-ripened cheese.</title>
        <authorList>
            <consortium name="US DOE Joint Genome Institute (JGI-PGF)"/>
            <person name="Walter F."/>
            <person name="Albersmeier A."/>
            <person name="Kalinowski J."/>
            <person name="Ruckert C."/>
        </authorList>
    </citation>
    <scope>NUCLEOTIDE SEQUENCE</scope>
    <source>
        <strain evidence="2">KCTC 12344</strain>
    </source>
</reference>
<protein>
    <submittedName>
        <fullName evidence="2">Uncharacterized protein</fullName>
    </submittedName>
</protein>
<reference evidence="3 4" key="2">
    <citation type="submission" date="2019-03" db="EMBL/GenBank/DDBJ databases">
        <title>Draft Genome Sequences of Six Type Strains of the Genus Massilia.</title>
        <authorList>
            <person name="Miess H."/>
            <person name="Frediansyhah A."/>
            <person name="Gross H."/>
        </authorList>
    </citation>
    <scope>NUCLEOTIDE SEQUENCE [LARGE SCALE GENOMIC DNA]</scope>
    <source>
        <strain evidence="3 4">DSM 17505</strain>
    </source>
</reference>
<dbReference type="Proteomes" id="UP000294359">
    <property type="component" value="Chromosome"/>
</dbReference>
<evidence type="ECO:0000313" key="5">
    <source>
        <dbReference type="Proteomes" id="UP000619512"/>
    </source>
</evidence>
<keyword evidence="4" id="KW-1185">Reference proteome</keyword>
<organism evidence="2 5">
    <name type="scientific">Pseudoduganella plicata</name>
    <dbReference type="NCBI Taxonomy" id="321984"/>
    <lineage>
        <taxon>Bacteria</taxon>
        <taxon>Pseudomonadati</taxon>
        <taxon>Pseudomonadota</taxon>
        <taxon>Betaproteobacteria</taxon>
        <taxon>Burkholderiales</taxon>
        <taxon>Oxalobacteraceae</taxon>
        <taxon>Telluria group</taxon>
        <taxon>Pseudoduganella</taxon>
    </lineage>
</organism>
<dbReference type="AlphaFoldDB" id="A0A4P7BCS6"/>
<dbReference type="EMBL" id="CP038026">
    <property type="protein sequence ID" value="QBQ35275.1"/>
    <property type="molecule type" value="Genomic_DNA"/>
</dbReference>
<name>A0A4P7BCS6_9BURK</name>
<proteinExistence type="predicted"/>
<feature type="transmembrane region" description="Helical" evidence="1">
    <location>
        <begin position="31"/>
        <end position="50"/>
    </location>
</feature>
<evidence type="ECO:0000256" key="1">
    <source>
        <dbReference type="SAM" id="Phobius"/>
    </source>
</evidence>
<dbReference type="RefSeq" id="WP_134383515.1">
    <property type="nucleotide sequence ID" value="NZ_BMWW01000007.1"/>
</dbReference>
<accession>A0A4P7BCS6</accession>
<keyword evidence="1" id="KW-0472">Membrane</keyword>
<evidence type="ECO:0000313" key="4">
    <source>
        <dbReference type="Proteomes" id="UP000294359"/>
    </source>
</evidence>
<dbReference type="Proteomes" id="UP000619512">
    <property type="component" value="Unassembled WGS sequence"/>
</dbReference>